<dbReference type="SUPFAM" id="SSF52540">
    <property type="entry name" value="P-loop containing nucleoside triphosphate hydrolases"/>
    <property type="match status" value="1"/>
</dbReference>
<gene>
    <name evidence="5" type="ORF">ACFOOI_20185</name>
</gene>
<protein>
    <submittedName>
        <fullName evidence="5">ABC transporter ATP-binding protein</fullName>
    </submittedName>
</protein>
<sequence length="253" mass="28434">MIRFENISKRFGKLEVLKDINIAFNKGQSIAIVGPNGSGKTTLIKILLGMVIPNSGKLFFNEIWINKDHKYRGDIGYMPQISQYPPNLKISQLLEMMTDIRTNSGWSGTPDDDLLKAFDIANIQNKTMSSLSGGTRQKVGAALAFRFNPNVLILDEPTAGLDPASCEILKEKIQKERAKGKLIIITSHIMADLEELTDHVLYIQDAHIQFFEKTDNLRSKYKEDKLGKIIANLMKNKGEIKTPKLKTTENITL</sequence>
<dbReference type="InterPro" id="IPR027417">
    <property type="entry name" value="P-loop_NTPase"/>
</dbReference>
<keyword evidence="2" id="KW-0547">Nucleotide-binding</keyword>
<dbReference type="RefSeq" id="WP_379839900.1">
    <property type="nucleotide sequence ID" value="NZ_JBHRYQ010000001.1"/>
</dbReference>
<dbReference type="EMBL" id="JBHRYQ010000001">
    <property type="protein sequence ID" value="MFC3812994.1"/>
    <property type="molecule type" value="Genomic_DNA"/>
</dbReference>
<evidence type="ECO:0000259" key="4">
    <source>
        <dbReference type="PROSITE" id="PS50893"/>
    </source>
</evidence>
<dbReference type="PROSITE" id="PS50893">
    <property type="entry name" value="ABC_TRANSPORTER_2"/>
    <property type="match status" value="1"/>
</dbReference>
<dbReference type="Gene3D" id="3.40.50.300">
    <property type="entry name" value="P-loop containing nucleotide triphosphate hydrolases"/>
    <property type="match status" value="1"/>
</dbReference>
<evidence type="ECO:0000256" key="1">
    <source>
        <dbReference type="ARBA" id="ARBA00022448"/>
    </source>
</evidence>
<dbReference type="GO" id="GO:0005524">
    <property type="term" value="F:ATP binding"/>
    <property type="evidence" value="ECO:0007669"/>
    <property type="project" value="UniProtKB-KW"/>
</dbReference>
<dbReference type="InterPro" id="IPR003593">
    <property type="entry name" value="AAA+_ATPase"/>
</dbReference>
<dbReference type="PANTHER" id="PTHR42939:SF1">
    <property type="entry name" value="ABC TRANSPORTER ATP-BINDING PROTEIN ALBC-RELATED"/>
    <property type="match status" value="1"/>
</dbReference>
<feature type="domain" description="ABC transporter" evidence="4">
    <location>
        <begin position="2"/>
        <end position="230"/>
    </location>
</feature>
<name>A0ABV7Z0A7_9BACT</name>
<dbReference type="Pfam" id="PF00005">
    <property type="entry name" value="ABC_tran"/>
    <property type="match status" value="1"/>
</dbReference>
<dbReference type="PANTHER" id="PTHR42939">
    <property type="entry name" value="ABC TRANSPORTER ATP-BINDING PROTEIN ALBC-RELATED"/>
    <property type="match status" value="1"/>
</dbReference>
<dbReference type="InterPro" id="IPR003439">
    <property type="entry name" value="ABC_transporter-like_ATP-bd"/>
</dbReference>
<evidence type="ECO:0000256" key="3">
    <source>
        <dbReference type="ARBA" id="ARBA00022840"/>
    </source>
</evidence>
<accession>A0ABV7Z0A7</accession>
<keyword evidence="1" id="KW-0813">Transport</keyword>
<reference evidence="6" key="1">
    <citation type="journal article" date="2019" name="Int. J. Syst. Evol. Microbiol.">
        <title>The Global Catalogue of Microorganisms (GCM) 10K type strain sequencing project: providing services to taxonomists for standard genome sequencing and annotation.</title>
        <authorList>
            <consortium name="The Broad Institute Genomics Platform"/>
            <consortium name="The Broad Institute Genome Sequencing Center for Infectious Disease"/>
            <person name="Wu L."/>
            <person name="Ma J."/>
        </authorList>
    </citation>
    <scope>NUCLEOTIDE SEQUENCE [LARGE SCALE GENOMIC DNA]</scope>
    <source>
        <strain evidence="6">CECT 7956</strain>
    </source>
</reference>
<dbReference type="Proteomes" id="UP001595616">
    <property type="component" value="Unassembled WGS sequence"/>
</dbReference>
<evidence type="ECO:0000313" key="6">
    <source>
        <dbReference type="Proteomes" id="UP001595616"/>
    </source>
</evidence>
<evidence type="ECO:0000256" key="2">
    <source>
        <dbReference type="ARBA" id="ARBA00022741"/>
    </source>
</evidence>
<keyword evidence="6" id="KW-1185">Reference proteome</keyword>
<dbReference type="InterPro" id="IPR051782">
    <property type="entry name" value="ABC_Transporter_VariousFunc"/>
</dbReference>
<comment type="caution">
    <text evidence="5">The sequence shown here is derived from an EMBL/GenBank/DDBJ whole genome shotgun (WGS) entry which is preliminary data.</text>
</comment>
<evidence type="ECO:0000313" key="5">
    <source>
        <dbReference type="EMBL" id="MFC3812994.1"/>
    </source>
</evidence>
<keyword evidence="3 5" id="KW-0067">ATP-binding</keyword>
<dbReference type="SMART" id="SM00382">
    <property type="entry name" value="AAA"/>
    <property type="match status" value="1"/>
</dbReference>
<proteinExistence type="predicted"/>
<organism evidence="5 6">
    <name type="scientific">Lacihabitans lacunae</name>
    <dbReference type="NCBI Taxonomy" id="1028214"/>
    <lineage>
        <taxon>Bacteria</taxon>
        <taxon>Pseudomonadati</taxon>
        <taxon>Bacteroidota</taxon>
        <taxon>Cytophagia</taxon>
        <taxon>Cytophagales</taxon>
        <taxon>Leadbetterellaceae</taxon>
        <taxon>Lacihabitans</taxon>
    </lineage>
</organism>
<dbReference type="CDD" id="cd03230">
    <property type="entry name" value="ABC_DR_subfamily_A"/>
    <property type="match status" value="1"/>
</dbReference>